<sequence>MIAGMGPVLYWLTNFAFDFMFYMGTALIVLLPLPLVPHTPLTSEDFQLIFVLNLLHGYAALPAIYICSFLFDSPIIAYSALVIITFIISSGGSLAAVFMEHYGEDLHNAVLTTIIEVTLQVLRLLPSQSYSRGMTKILQLARENALCRRGGLQLESRCHTKQAQGRLSLLQCCLHLDAPNPSEYVINPLDVSPYSAFYEFLTLSIEGVVLFVLLLCIEVWLPSLEKSFTSLDPNVYREGYAVAKPSHAVGKSLAGTKKPEDTDVMIENQMIVGLVNNQMASSASRPLLVVNRLFKSYGYVESNPGLSFTVRSGECFGLLGVNGVGKTTTFRVLTGDILPHDGDALVSGFSVVKHTHMYRRYLGYCPQRDGLLDMLTGTETLQFAGNRRKLSLCVSMMGMPRMLLLDEPYATIATAARKRIVNYINALQRVSKMSILLSSHSLSDVEFLCNRIAIMGEGRLQCLGSLAHLKEKFGKGYTISVKTYPDRKQDFGYQQDVADAVIKVFPEAEMVHTCEGLLEFRMSRVQMQWSEMFMRMARIKQRFKLQDFFISDTSLEQIFTSVTRKEAFEAAAAAAAPAAAGVLPPVLGTTLGI</sequence>
<keyword evidence="2" id="KW-1185">Reference proteome</keyword>
<proteinExistence type="predicted"/>
<gene>
    <name evidence="1" type="ORF">HPB49_007087</name>
</gene>
<evidence type="ECO:0000313" key="1">
    <source>
        <dbReference type="EMBL" id="KAH7973933.1"/>
    </source>
</evidence>
<accession>A0ACB8DNI8</accession>
<comment type="caution">
    <text evidence="1">The sequence shown here is derived from an EMBL/GenBank/DDBJ whole genome shotgun (WGS) entry which is preliminary data.</text>
</comment>
<organism evidence="1 2">
    <name type="scientific">Dermacentor silvarum</name>
    <name type="common">Tick</name>
    <dbReference type="NCBI Taxonomy" id="543639"/>
    <lineage>
        <taxon>Eukaryota</taxon>
        <taxon>Metazoa</taxon>
        <taxon>Ecdysozoa</taxon>
        <taxon>Arthropoda</taxon>
        <taxon>Chelicerata</taxon>
        <taxon>Arachnida</taxon>
        <taxon>Acari</taxon>
        <taxon>Parasitiformes</taxon>
        <taxon>Ixodida</taxon>
        <taxon>Ixodoidea</taxon>
        <taxon>Ixodidae</taxon>
        <taxon>Rhipicephalinae</taxon>
        <taxon>Dermacentor</taxon>
    </lineage>
</organism>
<name>A0ACB8DNI8_DERSI</name>
<evidence type="ECO:0000313" key="2">
    <source>
        <dbReference type="Proteomes" id="UP000821865"/>
    </source>
</evidence>
<protein>
    <submittedName>
        <fullName evidence="1">Uncharacterized protein</fullName>
    </submittedName>
</protein>
<reference evidence="1" key="1">
    <citation type="submission" date="2020-05" db="EMBL/GenBank/DDBJ databases">
        <title>Large-scale comparative analyses of tick genomes elucidate their genetic diversity and vector capacities.</title>
        <authorList>
            <person name="Jia N."/>
            <person name="Wang J."/>
            <person name="Shi W."/>
            <person name="Du L."/>
            <person name="Sun Y."/>
            <person name="Zhan W."/>
            <person name="Jiang J."/>
            <person name="Wang Q."/>
            <person name="Zhang B."/>
            <person name="Ji P."/>
            <person name="Sakyi L.B."/>
            <person name="Cui X."/>
            <person name="Yuan T."/>
            <person name="Jiang B."/>
            <person name="Yang W."/>
            <person name="Lam T.T.-Y."/>
            <person name="Chang Q."/>
            <person name="Ding S."/>
            <person name="Wang X."/>
            <person name="Zhu J."/>
            <person name="Ruan X."/>
            <person name="Zhao L."/>
            <person name="Wei J."/>
            <person name="Que T."/>
            <person name="Du C."/>
            <person name="Cheng J."/>
            <person name="Dai P."/>
            <person name="Han X."/>
            <person name="Huang E."/>
            <person name="Gao Y."/>
            <person name="Liu J."/>
            <person name="Shao H."/>
            <person name="Ye R."/>
            <person name="Li L."/>
            <person name="Wei W."/>
            <person name="Wang X."/>
            <person name="Wang C."/>
            <person name="Yang T."/>
            <person name="Huo Q."/>
            <person name="Li W."/>
            <person name="Guo W."/>
            <person name="Chen H."/>
            <person name="Zhou L."/>
            <person name="Ni X."/>
            <person name="Tian J."/>
            <person name="Zhou Y."/>
            <person name="Sheng Y."/>
            <person name="Liu T."/>
            <person name="Pan Y."/>
            <person name="Xia L."/>
            <person name="Li J."/>
            <person name="Zhao F."/>
            <person name="Cao W."/>
        </authorList>
    </citation>
    <scope>NUCLEOTIDE SEQUENCE</scope>
    <source>
        <tissue evidence="1">Larvae</tissue>
    </source>
</reference>
<dbReference type="Proteomes" id="UP000821865">
    <property type="component" value="Chromosome 10"/>
</dbReference>
<dbReference type="EMBL" id="CM023479">
    <property type="protein sequence ID" value="KAH7973933.1"/>
    <property type="molecule type" value="Genomic_DNA"/>
</dbReference>